<dbReference type="Proteomes" id="UP000760494">
    <property type="component" value="Unassembled WGS sequence"/>
</dbReference>
<dbReference type="Gene3D" id="3.40.50.720">
    <property type="entry name" value="NAD(P)-binding Rossmann-like Domain"/>
    <property type="match status" value="1"/>
</dbReference>
<evidence type="ECO:0000313" key="2">
    <source>
        <dbReference type="EMBL" id="VTT70946.1"/>
    </source>
</evidence>
<dbReference type="EMBL" id="CABFJX010000312">
    <property type="protein sequence ID" value="VTT70946.1"/>
    <property type="molecule type" value="Genomic_DNA"/>
</dbReference>
<dbReference type="Pfam" id="PF00106">
    <property type="entry name" value="adh_short"/>
    <property type="match status" value="1"/>
</dbReference>
<accession>A0A9Q9RRE2</accession>
<evidence type="ECO:0000313" key="3">
    <source>
        <dbReference type="Proteomes" id="UP000760494"/>
    </source>
</evidence>
<dbReference type="InterPro" id="IPR036291">
    <property type="entry name" value="NAD(P)-bd_dom_sf"/>
</dbReference>
<dbReference type="InterPro" id="IPR002347">
    <property type="entry name" value="SDR_fam"/>
</dbReference>
<dbReference type="AlphaFoldDB" id="A0A9Q9RRE2"/>
<dbReference type="PANTHER" id="PTHR45588">
    <property type="entry name" value="TPR DOMAIN-CONTAINING PROTEIN"/>
    <property type="match status" value="1"/>
</dbReference>
<dbReference type="SUPFAM" id="SSF48452">
    <property type="entry name" value="TPR-like"/>
    <property type="match status" value="2"/>
</dbReference>
<gene>
    <name evidence="2" type="ORF">C2S_8221</name>
</gene>
<organism evidence="2 3">
    <name type="scientific">Fusarium fujikuroi</name>
    <name type="common">Bakanae and foot rot disease fungus</name>
    <name type="synonym">Gibberella fujikuroi</name>
    <dbReference type="NCBI Taxonomy" id="5127"/>
    <lineage>
        <taxon>Eukaryota</taxon>
        <taxon>Fungi</taxon>
        <taxon>Dikarya</taxon>
        <taxon>Ascomycota</taxon>
        <taxon>Pezizomycotina</taxon>
        <taxon>Sordariomycetes</taxon>
        <taxon>Hypocreomycetidae</taxon>
        <taxon>Hypocreales</taxon>
        <taxon>Nectriaceae</taxon>
        <taxon>Fusarium</taxon>
        <taxon>Fusarium fujikuroi species complex</taxon>
    </lineage>
</organism>
<dbReference type="PROSITE" id="PS00061">
    <property type="entry name" value="ADH_SHORT"/>
    <property type="match status" value="1"/>
</dbReference>
<dbReference type="InterPro" id="IPR011990">
    <property type="entry name" value="TPR-like_helical_dom_sf"/>
</dbReference>
<dbReference type="PRINTS" id="PR00080">
    <property type="entry name" value="SDRFAMILY"/>
</dbReference>
<name>A0A9Q9RRE2_FUSFU</name>
<sequence>MAPLVWLVTGTTSGIGAALVNEIVARGDKVIASGRKANQKLGHLKSDNVAILELDITTPWAMIQATMNAAWAIFGHIDILLNNAGASALKCAEEAEDAYVQNLFQVNLFGHMNVTRAILPHFRAQGHGRIGFTSSASSWGPLPFMSHYAASKAALSTYIESLHKEVRPFGISCVGFMCGNFPTNLGHPREEDAPEFAIQGPAIADYNKLMGELGLMFAKAFAQRTGELDKVAKVMVDIMNGEGIAAGKPWAVSIAIGSDAFDCGEQKCEEQLRLLHEWKDVSYVTDRDGHDHVTPKDQAWFSRGLIWAYAFNHEESVFCFEQAAISDPDCAMAYWGLAYSLGPNYNKPWSFFDDKDLADAVERGHNAARTAMAKMSACTPVEQALITALQHRYPQERPSNCSSWNQGFADAMEGVHRDFPDDLDVITLYADALMNLNPWNLWDLKTGEPTPGAHTLKIKTIIDNGLKLNGSLEHPGLLHLYIHLMEMSPRPEDALATANHLRGLVPDGGHLHHMPTHLDVLCGHYQAAIDSNSEAIKADDKYLSKAGPLNFYSLYRCHDLHFRVYAAMLAGQYKVCIDTASQLESTIPKDLLQIESPPMADWLEAFLSLRAHILVRFGKWQDLIDMEPPEDQDLYCMTTSIVLYAKSVAFAATGRVPESEHHKGLFHESLKRVPTSRTLFNNTCLDILRVGEAMLDGELEYRRKNYDVAFEHLREAIRREDNLPYDEPWGWMQPTRHAYGALLMEQGYLEEAVEVYKTDLGLNDKLPRALRHPNNVWALHGLHESLTKLGRDTETKEIEGDLQKALAGTDVLVKASCYCRLDK</sequence>
<dbReference type="SUPFAM" id="SSF51735">
    <property type="entry name" value="NAD(P)-binding Rossmann-fold domains"/>
    <property type="match status" value="1"/>
</dbReference>
<reference evidence="2" key="1">
    <citation type="submission" date="2019-05" db="EMBL/GenBank/DDBJ databases">
        <authorList>
            <person name="Piombo E."/>
        </authorList>
    </citation>
    <scope>NUCLEOTIDE SEQUENCE</scope>
    <source>
        <strain evidence="2">C2S</strain>
    </source>
</reference>
<proteinExistence type="predicted"/>
<dbReference type="CDD" id="cd05374">
    <property type="entry name" value="17beta-HSD-like_SDR_c"/>
    <property type="match status" value="1"/>
</dbReference>
<keyword evidence="1" id="KW-0521">NADP</keyword>
<dbReference type="PANTHER" id="PTHR45588:SF1">
    <property type="entry name" value="WW DOMAIN-CONTAINING PROTEIN"/>
    <property type="match status" value="1"/>
</dbReference>
<comment type="caution">
    <text evidence="2">The sequence shown here is derived from an EMBL/GenBank/DDBJ whole genome shotgun (WGS) entry which is preliminary data.</text>
</comment>
<dbReference type="PRINTS" id="PR00081">
    <property type="entry name" value="GDHRDH"/>
</dbReference>
<dbReference type="InterPro" id="IPR020904">
    <property type="entry name" value="Sc_DH/Rdtase_CS"/>
</dbReference>
<evidence type="ECO:0000256" key="1">
    <source>
        <dbReference type="ARBA" id="ARBA00022857"/>
    </source>
</evidence>
<dbReference type="Gene3D" id="1.25.40.10">
    <property type="entry name" value="Tetratricopeptide repeat domain"/>
    <property type="match status" value="1"/>
</dbReference>
<protein>
    <submittedName>
        <fullName evidence="2">Uncharacterized protein</fullName>
    </submittedName>
</protein>